<dbReference type="AlphaFoldDB" id="A0A4Z0Y8J4"/>
<evidence type="ECO:0000256" key="1">
    <source>
        <dbReference type="SAM" id="Phobius"/>
    </source>
</evidence>
<sequence>MGIVIFGKEQRYGKARKVFEAYIAAMLLSILFLSVEAVIDLNLPNMSKIVNVGIQQGGIEQSAPEAVSTKGFSFMQIFMTDAQKKAMEDGYQLVSAKGSAAEKEEYIQKYPLLKTDDIYVRSDFDPQTDHFVRTLSDGYDMILNEEISNVSQGQKQLLTIARVILANPQILILDKATGSVDTRTEILIQKAMDNLMRGRTSFVIVTAFPQSVMRI</sequence>
<accession>A0A4Z0Y8J4</accession>
<feature type="transmembrane region" description="Helical" evidence="1">
    <location>
        <begin position="21"/>
        <end position="39"/>
    </location>
</feature>
<evidence type="ECO:0000259" key="2">
    <source>
        <dbReference type="Pfam" id="PF00005"/>
    </source>
</evidence>
<dbReference type="InterPro" id="IPR027417">
    <property type="entry name" value="P-loop_NTPase"/>
</dbReference>
<feature type="domain" description="ABC transporter" evidence="2">
    <location>
        <begin position="123"/>
        <end position="177"/>
    </location>
</feature>
<keyword evidence="1" id="KW-1133">Transmembrane helix</keyword>
<keyword evidence="3" id="KW-0067">ATP-binding</keyword>
<dbReference type="InterPro" id="IPR003439">
    <property type="entry name" value="ABC_transporter-like_ATP-bd"/>
</dbReference>
<proteinExistence type="predicted"/>
<gene>
    <name evidence="3" type="ORF">CAGA_17220</name>
</gene>
<keyword evidence="4" id="KW-1185">Reference proteome</keyword>
<dbReference type="InterPro" id="IPR039421">
    <property type="entry name" value="Type_1_exporter"/>
</dbReference>
<dbReference type="Pfam" id="PF00005">
    <property type="entry name" value="ABC_tran"/>
    <property type="match status" value="1"/>
</dbReference>
<dbReference type="EMBL" id="SRMQ01000007">
    <property type="protein sequence ID" value="TGJ76258.1"/>
    <property type="molecule type" value="Genomic_DNA"/>
</dbReference>
<comment type="caution">
    <text evidence="3">The sequence shown here is derived from an EMBL/GenBank/DDBJ whole genome shotgun (WGS) entry which is preliminary data.</text>
</comment>
<dbReference type="GO" id="GO:0015421">
    <property type="term" value="F:ABC-type oligopeptide transporter activity"/>
    <property type="evidence" value="ECO:0007669"/>
    <property type="project" value="TreeGrafter"/>
</dbReference>
<evidence type="ECO:0000313" key="4">
    <source>
        <dbReference type="Proteomes" id="UP000297714"/>
    </source>
</evidence>
<keyword evidence="1" id="KW-0472">Membrane</keyword>
<dbReference type="Gene3D" id="3.40.50.300">
    <property type="entry name" value="P-loop containing nucleotide triphosphate hydrolases"/>
    <property type="match status" value="1"/>
</dbReference>
<evidence type="ECO:0000313" key="3">
    <source>
        <dbReference type="EMBL" id="TGJ76258.1"/>
    </source>
</evidence>
<keyword evidence="3" id="KW-0547">Nucleotide-binding</keyword>
<protein>
    <submittedName>
        <fullName evidence="3">Putative ABC transporter ATP-binding protein</fullName>
    </submittedName>
</protein>
<keyword evidence="1" id="KW-0812">Transmembrane</keyword>
<dbReference type="Proteomes" id="UP000297714">
    <property type="component" value="Unassembled WGS sequence"/>
</dbReference>
<dbReference type="GO" id="GO:0016887">
    <property type="term" value="F:ATP hydrolysis activity"/>
    <property type="evidence" value="ECO:0007669"/>
    <property type="project" value="InterPro"/>
</dbReference>
<dbReference type="SUPFAM" id="SSF52540">
    <property type="entry name" value="P-loop containing nucleoside triphosphate hydrolases"/>
    <property type="match status" value="1"/>
</dbReference>
<dbReference type="GO" id="GO:0090374">
    <property type="term" value="P:oligopeptide export from mitochondrion"/>
    <property type="evidence" value="ECO:0007669"/>
    <property type="project" value="TreeGrafter"/>
</dbReference>
<dbReference type="PANTHER" id="PTHR43394:SF1">
    <property type="entry name" value="ATP-BINDING CASSETTE SUB-FAMILY B MEMBER 10, MITOCHONDRIAL"/>
    <property type="match status" value="1"/>
</dbReference>
<dbReference type="GO" id="GO:0005524">
    <property type="term" value="F:ATP binding"/>
    <property type="evidence" value="ECO:0007669"/>
    <property type="project" value="UniProtKB-KW"/>
</dbReference>
<name>A0A4Z0Y8J4_9FIRM</name>
<reference evidence="3 4" key="1">
    <citation type="submission" date="2019-04" db="EMBL/GenBank/DDBJ databases">
        <authorList>
            <person name="Poehlein A."/>
            <person name="Bengelsdorf F.R."/>
            <person name="Duerre P."/>
            <person name="Daniel R."/>
        </authorList>
    </citation>
    <scope>NUCLEOTIDE SEQUENCE [LARGE SCALE GENOMIC DNA]</scope>
    <source>
        <strain evidence="3 4">BS-1</strain>
    </source>
</reference>
<dbReference type="PANTHER" id="PTHR43394">
    <property type="entry name" value="ATP-DEPENDENT PERMEASE MDL1, MITOCHONDRIAL"/>
    <property type="match status" value="1"/>
</dbReference>
<organism evidence="3 4">
    <name type="scientific">Caproiciproducens galactitolivorans</name>
    <dbReference type="NCBI Taxonomy" id="642589"/>
    <lineage>
        <taxon>Bacteria</taxon>
        <taxon>Bacillati</taxon>
        <taxon>Bacillota</taxon>
        <taxon>Clostridia</taxon>
        <taxon>Eubacteriales</taxon>
        <taxon>Acutalibacteraceae</taxon>
        <taxon>Caproiciproducens</taxon>
    </lineage>
</organism>